<feature type="compositionally biased region" description="Low complexity" evidence="1">
    <location>
        <begin position="128"/>
        <end position="137"/>
    </location>
</feature>
<dbReference type="RefSeq" id="WP_268612549.1">
    <property type="nucleotide sequence ID" value="NZ_CP113797.1"/>
</dbReference>
<feature type="region of interest" description="Disordered" evidence="1">
    <location>
        <begin position="128"/>
        <end position="178"/>
    </location>
</feature>
<dbReference type="EMBL" id="CP113797">
    <property type="protein sequence ID" value="WAL62297.1"/>
    <property type="molecule type" value="Genomic_DNA"/>
</dbReference>
<dbReference type="SUPFAM" id="SSF51161">
    <property type="entry name" value="Trimeric LpxA-like enzymes"/>
    <property type="match status" value="1"/>
</dbReference>
<dbReference type="Proteomes" id="UP001163152">
    <property type="component" value="Chromosome"/>
</dbReference>
<dbReference type="Gene3D" id="2.160.10.10">
    <property type="entry name" value="Hexapeptide repeat proteins"/>
    <property type="match status" value="1"/>
</dbReference>
<sequence length="211" mass="21657">MSSLIRSSSPAVIRDAHFCISGSVTIDPSAAIAPNVLLQADPGSKLIVAANVCVGMGCVLHAYQGTLELEAGVTLGSGVLIIGHGRIGVNACVGPMSTIINSSVLPHQMVPPGSLIGDGSRQVIEVESSPPIATESIPSPPSPTPSVSSAQSSSTVSSPTSINEPPSPNSSPIATSNQSRVVYGKAYIERMMVTMFPHRQSSPTDEKKGED</sequence>
<organism evidence="2 3">
    <name type="scientific">Thermocoleostomius sinensis A174</name>
    <dbReference type="NCBI Taxonomy" id="2016057"/>
    <lineage>
        <taxon>Bacteria</taxon>
        <taxon>Bacillati</taxon>
        <taxon>Cyanobacteriota</taxon>
        <taxon>Cyanophyceae</taxon>
        <taxon>Oculatellales</taxon>
        <taxon>Oculatellaceae</taxon>
        <taxon>Thermocoleostomius</taxon>
    </lineage>
</organism>
<name>A0A9E9CBF8_9CYAN</name>
<evidence type="ECO:0000313" key="3">
    <source>
        <dbReference type="Proteomes" id="UP001163152"/>
    </source>
</evidence>
<keyword evidence="3" id="KW-1185">Reference proteome</keyword>
<proteinExistence type="predicted"/>
<reference evidence="2" key="1">
    <citation type="submission" date="2022-12" db="EMBL/GenBank/DDBJ databases">
        <title>Polyphasic identification of a Novel Hot-Spring Cyanobacterium Ocullathermofonsia sinensis gen nov. sp. nov. and Genomic Insights on its Adaptations to the Thermal Habitat.</title>
        <authorList>
            <person name="Daroch M."/>
            <person name="Tang J."/>
            <person name="Jiang Y."/>
        </authorList>
    </citation>
    <scope>NUCLEOTIDE SEQUENCE</scope>
    <source>
        <strain evidence="2">PKUAC-SCTA174</strain>
    </source>
</reference>
<dbReference type="KEGG" id="tsin:OXH18_09995"/>
<evidence type="ECO:0008006" key="4">
    <source>
        <dbReference type="Google" id="ProtNLM"/>
    </source>
</evidence>
<gene>
    <name evidence="2" type="ORF">OXH18_09995</name>
</gene>
<accession>A0A9E9CBF8</accession>
<evidence type="ECO:0000313" key="2">
    <source>
        <dbReference type="EMBL" id="WAL62297.1"/>
    </source>
</evidence>
<dbReference type="InterPro" id="IPR011004">
    <property type="entry name" value="Trimer_LpxA-like_sf"/>
</dbReference>
<evidence type="ECO:0000256" key="1">
    <source>
        <dbReference type="SAM" id="MobiDB-lite"/>
    </source>
</evidence>
<dbReference type="AlphaFoldDB" id="A0A9E9CBF8"/>
<dbReference type="GO" id="GO:0031470">
    <property type="term" value="C:carboxysome"/>
    <property type="evidence" value="ECO:0007669"/>
    <property type="project" value="UniProtKB-ARBA"/>
</dbReference>
<dbReference type="GO" id="GO:0043886">
    <property type="term" value="F:structural constituent of carboxysome shell"/>
    <property type="evidence" value="ECO:0007669"/>
    <property type="project" value="UniProtKB-ARBA"/>
</dbReference>
<protein>
    <recommendedName>
        <fullName evidence="4">Transferase</fullName>
    </recommendedName>
</protein>
<feature type="compositionally biased region" description="Low complexity" evidence="1">
    <location>
        <begin position="145"/>
        <end position="164"/>
    </location>
</feature>